<dbReference type="EMBL" id="JAPDDT010000022">
    <property type="protein sequence ID" value="MCW1926156.1"/>
    <property type="molecule type" value="Genomic_DNA"/>
</dbReference>
<dbReference type="InterPro" id="IPR009056">
    <property type="entry name" value="Cyt_c-like_dom"/>
</dbReference>
<evidence type="ECO:0000256" key="1">
    <source>
        <dbReference type="ARBA" id="ARBA00022723"/>
    </source>
</evidence>
<keyword evidence="1 3" id="KW-0479">Metal-binding</keyword>
<evidence type="ECO:0000313" key="5">
    <source>
        <dbReference type="EMBL" id="MCW1926156.1"/>
    </source>
</evidence>
<evidence type="ECO:0000259" key="4">
    <source>
        <dbReference type="PROSITE" id="PS51007"/>
    </source>
</evidence>
<keyword evidence="3" id="KW-0349">Heme</keyword>
<comment type="caution">
    <text evidence="5">The sequence shown here is derived from an EMBL/GenBank/DDBJ whole genome shotgun (WGS) entry which is preliminary data.</text>
</comment>
<evidence type="ECO:0000256" key="2">
    <source>
        <dbReference type="ARBA" id="ARBA00023004"/>
    </source>
</evidence>
<keyword evidence="6" id="KW-1185">Reference proteome</keyword>
<dbReference type="Proteomes" id="UP001320876">
    <property type="component" value="Unassembled WGS sequence"/>
</dbReference>
<dbReference type="RefSeq" id="WP_264490264.1">
    <property type="nucleotide sequence ID" value="NZ_JAPDDT010000022.1"/>
</dbReference>
<organism evidence="5 6">
    <name type="scientific">Luteolibacter arcticus</name>
    <dbReference type="NCBI Taxonomy" id="1581411"/>
    <lineage>
        <taxon>Bacteria</taxon>
        <taxon>Pseudomonadati</taxon>
        <taxon>Verrucomicrobiota</taxon>
        <taxon>Verrucomicrobiia</taxon>
        <taxon>Verrucomicrobiales</taxon>
        <taxon>Verrucomicrobiaceae</taxon>
        <taxon>Luteolibacter</taxon>
    </lineage>
</organism>
<gene>
    <name evidence="5" type="ORF">OKA05_26600</name>
</gene>
<feature type="domain" description="Cytochrome c" evidence="4">
    <location>
        <begin position="130"/>
        <end position="235"/>
    </location>
</feature>
<sequence length="410" mass="45304">MRRFLLLLALVQSAPAEADYWDLPPIRYSDTKAVDSLAKLAADLESGTRRIEGATALDRLKFVLRELRVPAESQVLVFSKTSHQNPLIHPKNPRALFFSEDAYVGYVPGGVIEAVVHDPVLGPVFYTIDASPKDGLKIERDLSNCMSCHGTTRTEGVPGLQVRSVFPNVDGHPLLAMGTSHVNHDTPLPERWGGYYVTGRSSLPHLGNRTYEEGGDGTPQPSDLVEVTGLIDASKYLRPTSDIVALMVLEHQCRMHNLLTAASMQYRRAHFLSRALDRQGDPDAGSAGRVADGAAEKIAECLFFKDEADPGEGIEGGEAFQKTFAAHYPRTKNGESLVDFQLYGRIFKNRCSYMVYSQAFFDLPPRVKSAVIAKMKAVLAGEEPAFDWLKESERKRISTILTETLPDWQG</sequence>
<protein>
    <recommendedName>
        <fullName evidence="4">Cytochrome c domain-containing protein</fullName>
    </recommendedName>
</protein>
<reference evidence="5 6" key="1">
    <citation type="submission" date="2022-10" db="EMBL/GenBank/DDBJ databases">
        <title>Luteolibacter arcticus strain CCTCC AB 2014275, whole genome shotgun sequencing project.</title>
        <authorList>
            <person name="Zhao G."/>
            <person name="Shen L."/>
        </authorList>
    </citation>
    <scope>NUCLEOTIDE SEQUENCE [LARGE SCALE GENOMIC DNA]</scope>
    <source>
        <strain evidence="5 6">CCTCC AB 2014275</strain>
    </source>
</reference>
<dbReference type="PROSITE" id="PS51007">
    <property type="entry name" value="CYTC"/>
    <property type="match status" value="1"/>
</dbReference>
<evidence type="ECO:0000313" key="6">
    <source>
        <dbReference type="Proteomes" id="UP001320876"/>
    </source>
</evidence>
<keyword evidence="2 3" id="KW-0408">Iron</keyword>
<proteinExistence type="predicted"/>
<evidence type="ECO:0000256" key="3">
    <source>
        <dbReference type="PROSITE-ProRule" id="PRU00433"/>
    </source>
</evidence>
<name>A0ABT3GRQ5_9BACT</name>
<accession>A0ABT3GRQ5</accession>